<evidence type="ECO:0000313" key="2">
    <source>
        <dbReference type="EMBL" id="VDK63217.1"/>
    </source>
</evidence>
<dbReference type="Proteomes" id="UP000267096">
    <property type="component" value="Unassembled WGS sequence"/>
</dbReference>
<organism evidence="2 3">
    <name type="scientific">Anisakis simplex</name>
    <name type="common">Herring worm</name>
    <dbReference type="NCBI Taxonomy" id="6269"/>
    <lineage>
        <taxon>Eukaryota</taxon>
        <taxon>Metazoa</taxon>
        <taxon>Ecdysozoa</taxon>
        <taxon>Nematoda</taxon>
        <taxon>Chromadorea</taxon>
        <taxon>Rhabditida</taxon>
        <taxon>Spirurina</taxon>
        <taxon>Ascaridomorpha</taxon>
        <taxon>Ascaridoidea</taxon>
        <taxon>Anisakidae</taxon>
        <taxon>Anisakis</taxon>
        <taxon>Anisakis simplex complex</taxon>
    </lineage>
</organism>
<keyword evidence="3" id="KW-1185">Reference proteome</keyword>
<evidence type="ECO:0000256" key="1">
    <source>
        <dbReference type="SAM" id="MobiDB-lite"/>
    </source>
</evidence>
<name>A0A3P6RUN7_ANISI</name>
<feature type="region of interest" description="Disordered" evidence="1">
    <location>
        <begin position="55"/>
        <end position="76"/>
    </location>
</feature>
<accession>A0A3P6RUN7</accession>
<reference evidence="2 3" key="1">
    <citation type="submission" date="2018-11" db="EMBL/GenBank/DDBJ databases">
        <authorList>
            <consortium name="Pathogen Informatics"/>
        </authorList>
    </citation>
    <scope>NUCLEOTIDE SEQUENCE [LARGE SCALE GENOMIC DNA]</scope>
</reference>
<protein>
    <submittedName>
        <fullName evidence="2">Uncharacterized protein</fullName>
    </submittedName>
</protein>
<sequence length="244" mass="28087">MVSEISSELKRIPLANQRRINAILKRFEPLRQNLVLFQNENSRNGKGSAIGLEMAQERDETTINEEESSSSERRKGIEFDQRETNAAFRGVVGRNLSACDRYMRCHHQMVIGLDRCGVLSNLNSTSLSTESLLEVEDNECLSKRHDEAYNHLYELVMKRNKKLRQCLGDEQNWECLRRESIQKIVVDEIKFDGIKSIRECYSNVNVLQCREQTADAEVESQIISLTAALSAEKYRCVLKKKGRI</sequence>
<evidence type="ECO:0000313" key="3">
    <source>
        <dbReference type="Proteomes" id="UP000267096"/>
    </source>
</evidence>
<dbReference type="EMBL" id="UYRR01035030">
    <property type="protein sequence ID" value="VDK63217.1"/>
    <property type="molecule type" value="Genomic_DNA"/>
</dbReference>
<dbReference type="OrthoDB" id="5808079at2759"/>
<proteinExistence type="predicted"/>
<gene>
    <name evidence="2" type="ORF">ASIM_LOCUS18097</name>
</gene>
<dbReference type="AlphaFoldDB" id="A0A3P6RUN7"/>